<name>A0A0H3A9A4_NITV4</name>
<reference evidence="2" key="1">
    <citation type="journal article" date="2009" name="Environ. Microbiol.">
        <title>Contribution of mobile genetic elements to Desulfovibrio vulgaris genome plasticity.</title>
        <authorList>
            <person name="Walker C.B."/>
            <person name="Stolyar S."/>
            <person name="Chivian D."/>
            <person name="Pinel N."/>
            <person name="Gabster J.A."/>
            <person name="Dehal P.S."/>
            <person name="He Z."/>
            <person name="Yang Z.K."/>
            <person name="Yen H.C."/>
            <person name="Zhou J."/>
            <person name="Wall J.D."/>
            <person name="Hazen T.C."/>
            <person name="Arkin A.P."/>
            <person name="Stahl D.A."/>
        </authorList>
    </citation>
    <scope>NUCLEOTIDE SEQUENCE [LARGE SCALE GENOMIC DNA]</scope>
    <source>
        <strain evidence="2">DP4</strain>
    </source>
</reference>
<dbReference type="HOGENOM" id="CLU_1173923_0_0_7"/>
<organism evidence="1 2">
    <name type="scientific">Nitratidesulfovibrio vulgaris (strain DP4)</name>
    <name type="common">Desulfovibrio vulgaris</name>
    <dbReference type="NCBI Taxonomy" id="391774"/>
    <lineage>
        <taxon>Bacteria</taxon>
        <taxon>Pseudomonadati</taxon>
        <taxon>Thermodesulfobacteriota</taxon>
        <taxon>Desulfovibrionia</taxon>
        <taxon>Desulfovibrionales</taxon>
        <taxon>Desulfovibrionaceae</taxon>
        <taxon>Nitratidesulfovibrio</taxon>
    </lineage>
</organism>
<sequence>MATGQVGFIYTRQDRVDKNGKVRVGYRRDPFFSDRGASLLSASVTADAGPWLRDLADMLPKEAHKALSALGYAMQKGIRADIVRGGPDGTSWPKLSPITRSGVFDELLGRPRPRRRGRFFGQLYGPIGYFRYPLPQMRVDVGWLSASAQRLGYMVQRGVTPRVTDKSRRLYAVAKRKIPSSITVPARPLMREAYEARRDELIELFQTKVARYVERGAEWMHETRSNASQRASGRSA</sequence>
<dbReference type="RefSeq" id="WP_011792035.1">
    <property type="nucleotide sequence ID" value="NC_008751.1"/>
</dbReference>
<proteinExistence type="predicted"/>
<gene>
    <name evidence="1" type="ordered locus">Dvul_1072</name>
</gene>
<evidence type="ECO:0000313" key="1">
    <source>
        <dbReference type="EMBL" id="ABM28092.1"/>
    </source>
</evidence>
<dbReference type="AlphaFoldDB" id="A0A0H3A9A4"/>
<accession>A0A0H3A9A4</accession>
<evidence type="ECO:0000313" key="2">
    <source>
        <dbReference type="Proteomes" id="UP000009173"/>
    </source>
</evidence>
<dbReference type="KEGG" id="dvl:Dvul_1072"/>
<protein>
    <submittedName>
        <fullName evidence="1">Uncharacterized protein</fullName>
    </submittedName>
</protein>
<dbReference type="EMBL" id="CP000527">
    <property type="protein sequence ID" value="ABM28092.1"/>
    <property type="molecule type" value="Genomic_DNA"/>
</dbReference>
<dbReference type="Proteomes" id="UP000009173">
    <property type="component" value="Chromosome"/>
</dbReference>